<feature type="domain" description="SpaA-like prealbumin fold" evidence="3">
    <location>
        <begin position="294"/>
        <end position="394"/>
    </location>
</feature>
<dbReference type="Pfam" id="PF24346">
    <property type="entry name" value="DUF7507"/>
    <property type="match status" value="1"/>
</dbReference>
<keyword evidence="1" id="KW-1133">Transmembrane helix</keyword>
<dbReference type="EMBL" id="CAEZWJ010000024">
    <property type="protein sequence ID" value="CAB4655984.1"/>
    <property type="molecule type" value="Genomic_DNA"/>
</dbReference>
<feature type="domain" description="DUF7507" evidence="2">
    <location>
        <begin position="398"/>
        <end position="489"/>
    </location>
</feature>
<feature type="transmembrane region" description="Helical" evidence="1">
    <location>
        <begin position="21"/>
        <end position="40"/>
    </location>
</feature>
<protein>
    <submittedName>
        <fullName evidence="4">Unannotated protein</fullName>
    </submittedName>
</protein>
<accession>A0A6J6J4S9</accession>
<dbReference type="AlphaFoldDB" id="A0A6J6J4S9"/>
<reference evidence="4" key="1">
    <citation type="submission" date="2020-05" db="EMBL/GenBank/DDBJ databases">
        <authorList>
            <person name="Chiriac C."/>
            <person name="Salcher M."/>
            <person name="Ghai R."/>
            <person name="Kavagutti S V."/>
        </authorList>
    </citation>
    <scope>NUCLEOTIDE SEQUENCE</scope>
</reference>
<gene>
    <name evidence="4" type="ORF">UFOPK2086_00384</name>
    <name evidence="5" type="ORF">UFOPK2214_00909</name>
    <name evidence="6" type="ORF">UFOPK2295_00722</name>
</gene>
<proteinExistence type="predicted"/>
<evidence type="ECO:0000313" key="6">
    <source>
        <dbReference type="EMBL" id="CAB4669676.1"/>
    </source>
</evidence>
<evidence type="ECO:0000313" key="5">
    <source>
        <dbReference type="EMBL" id="CAB4655984.1"/>
    </source>
</evidence>
<keyword evidence="1" id="KW-0472">Membrane</keyword>
<dbReference type="Pfam" id="PF24514">
    <property type="entry name" value="SpaA_4"/>
    <property type="match status" value="1"/>
</dbReference>
<dbReference type="InterPro" id="IPR055371">
    <property type="entry name" value="SpaA_PFL_dom_4"/>
</dbReference>
<evidence type="ECO:0000256" key="1">
    <source>
        <dbReference type="SAM" id="Phobius"/>
    </source>
</evidence>
<dbReference type="EMBL" id="CAEZVQ010000030">
    <property type="protein sequence ID" value="CAB4631901.1"/>
    <property type="molecule type" value="Genomic_DNA"/>
</dbReference>
<evidence type="ECO:0000313" key="4">
    <source>
        <dbReference type="EMBL" id="CAB4631901.1"/>
    </source>
</evidence>
<organism evidence="4">
    <name type="scientific">freshwater metagenome</name>
    <dbReference type="NCBI Taxonomy" id="449393"/>
    <lineage>
        <taxon>unclassified sequences</taxon>
        <taxon>metagenomes</taxon>
        <taxon>ecological metagenomes</taxon>
    </lineage>
</organism>
<dbReference type="InterPro" id="IPR055354">
    <property type="entry name" value="DUF7507"/>
</dbReference>
<evidence type="ECO:0000259" key="2">
    <source>
        <dbReference type="Pfam" id="PF24346"/>
    </source>
</evidence>
<dbReference type="EMBL" id="CAEZWV010000011">
    <property type="protein sequence ID" value="CAB4669676.1"/>
    <property type="molecule type" value="Genomic_DNA"/>
</dbReference>
<sequence length="633" mass="65466">MDPTIDTVSLKERVFQDRRKFFRTSAAMLLMASVVLMSKWDSPLQASSKPSVSLEQCSNLTTTCDTTHSSNWQTGNLGTSNSDYAEGDSVPYRTIASNLTVGKTYKLQLEWDTTQSGKHAIDYPTTYNRTESTANPCAGVTCSGGSSTLAIPIDPHVTGGGVTQVSGQNFTAFGATFPADGATVTNSGGNLCGSSTCTISANPSAYSLTGTYAETSQTGLFLYFTATNSTAVIAWGGHIARRLDWGSGKSAADVSGSPYHMRVIDFQCSNVDNCSSGNMDRSLSAGAVTIPGSITIVKQATNESSTAFSFVGTPSPLTSFDLVDDGTLANTKVFTGITAFGTYTVTESSLAGWGFDRASCSIANQSTGTATVNGSVATIVLAEGEDATCVFYNAPLPAPELGLSKTADAESYSAVGDQITYTYVLTNTGNTILGPSQFFIDDDKINGGAPITCGAASTTLQISGTVTCTAVYTVVSGDLESGSVTNSAFGYVGELSSPTRQVTVTYIPPATTTTTTTLPIATTTIPIATTTTISIAGTTVPAATTTLPAATTTTVVPSTTVAPSTTTPIELQIVNPDNPTGTEDVLDVLFPDALPVTGWHVGGITLLAGLVLLLGVGAMTLSTNRRQRRNGGR</sequence>
<name>A0A6J6J4S9_9ZZZZ</name>
<evidence type="ECO:0000259" key="3">
    <source>
        <dbReference type="Pfam" id="PF24514"/>
    </source>
</evidence>
<keyword evidence="1" id="KW-0812">Transmembrane</keyword>
<feature type="transmembrane region" description="Helical" evidence="1">
    <location>
        <begin position="599"/>
        <end position="621"/>
    </location>
</feature>